<keyword evidence="3" id="KW-0349">Heme</keyword>
<dbReference type="GO" id="GO:0004497">
    <property type="term" value="F:monooxygenase activity"/>
    <property type="evidence" value="ECO:0007669"/>
    <property type="project" value="UniProtKB-KW"/>
</dbReference>
<gene>
    <name evidence="8" type="ORF">TSTA_079290</name>
</gene>
<evidence type="ECO:0000313" key="8">
    <source>
        <dbReference type="EMBL" id="EED24573.1"/>
    </source>
</evidence>
<dbReference type="GO" id="GO:0005506">
    <property type="term" value="F:iron ion binding"/>
    <property type="evidence" value="ECO:0007669"/>
    <property type="project" value="InterPro"/>
</dbReference>
<organism evidence="8 9">
    <name type="scientific">Talaromyces stipitatus (strain ATCC 10500 / CBS 375.48 / QM 6759 / NRRL 1006)</name>
    <name type="common">Penicillium stipitatum</name>
    <dbReference type="NCBI Taxonomy" id="441959"/>
    <lineage>
        <taxon>Eukaryota</taxon>
        <taxon>Fungi</taxon>
        <taxon>Dikarya</taxon>
        <taxon>Ascomycota</taxon>
        <taxon>Pezizomycotina</taxon>
        <taxon>Eurotiomycetes</taxon>
        <taxon>Eurotiomycetidae</taxon>
        <taxon>Eurotiales</taxon>
        <taxon>Trichocomaceae</taxon>
        <taxon>Talaromyces</taxon>
        <taxon>Talaromyces sect. Talaromyces</taxon>
    </lineage>
</organism>
<dbReference type="Gene3D" id="1.10.630.10">
    <property type="entry name" value="Cytochrome P450"/>
    <property type="match status" value="1"/>
</dbReference>
<dbReference type="HOGENOM" id="CLU_001570_14_4_1"/>
<dbReference type="CDD" id="cd11062">
    <property type="entry name" value="CYP58-like"/>
    <property type="match status" value="1"/>
</dbReference>
<dbReference type="PhylomeDB" id="B8LWU0"/>
<dbReference type="InterPro" id="IPR036396">
    <property type="entry name" value="Cyt_P450_sf"/>
</dbReference>
<keyword evidence="7" id="KW-0503">Monooxygenase</keyword>
<comment type="cofactor">
    <cofactor evidence="1">
        <name>heme</name>
        <dbReference type="ChEBI" id="CHEBI:30413"/>
    </cofactor>
</comment>
<evidence type="ECO:0000256" key="3">
    <source>
        <dbReference type="ARBA" id="ARBA00022617"/>
    </source>
</evidence>
<dbReference type="SUPFAM" id="SSF48264">
    <property type="entry name" value="Cytochrome P450"/>
    <property type="match status" value="1"/>
</dbReference>
<dbReference type="Pfam" id="PF00067">
    <property type="entry name" value="p450"/>
    <property type="match status" value="1"/>
</dbReference>
<keyword evidence="5" id="KW-0560">Oxidoreductase</keyword>
<evidence type="ECO:0000256" key="1">
    <source>
        <dbReference type="ARBA" id="ARBA00001971"/>
    </source>
</evidence>
<reference evidence="9" key="1">
    <citation type="journal article" date="2015" name="Genome Announc.">
        <title>Genome sequence of the AIDS-associated pathogen Penicillium marneffei (ATCC18224) and its near taxonomic relative Talaromyces stipitatus (ATCC10500).</title>
        <authorList>
            <person name="Nierman W.C."/>
            <person name="Fedorova-Abrams N.D."/>
            <person name="Andrianopoulos A."/>
        </authorList>
    </citation>
    <scope>NUCLEOTIDE SEQUENCE [LARGE SCALE GENOMIC DNA]</scope>
    <source>
        <strain evidence="9">ATCC 10500 / CBS 375.48 / QM 6759 / NRRL 1006</strain>
    </source>
</reference>
<dbReference type="RefSeq" id="XP_002341960.1">
    <property type="nucleotide sequence ID" value="XM_002341919.1"/>
</dbReference>
<dbReference type="InParanoid" id="B8LWU0"/>
<name>B8LWU0_TALSN</name>
<dbReference type="GO" id="GO:0020037">
    <property type="term" value="F:heme binding"/>
    <property type="evidence" value="ECO:0007669"/>
    <property type="project" value="InterPro"/>
</dbReference>
<dbReference type="InterPro" id="IPR050121">
    <property type="entry name" value="Cytochrome_P450_monoxygenase"/>
</dbReference>
<evidence type="ECO:0000256" key="2">
    <source>
        <dbReference type="ARBA" id="ARBA00010617"/>
    </source>
</evidence>
<dbReference type="PANTHER" id="PTHR24305">
    <property type="entry name" value="CYTOCHROME P450"/>
    <property type="match status" value="1"/>
</dbReference>
<evidence type="ECO:0000256" key="4">
    <source>
        <dbReference type="ARBA" id="ARBA00022723"/>
    </source>
</evidence>
<evidence type="ECO:0000256" key="5">
    <source>
        <dbReference type="ARBA" id="ARBA00023002"/>
    </source>
</evidence>
<keyword evidence="6" id="KW-0408">Iron</keyword>
<dbReference type="OrthoDB" id="3945418at2759"/>
<dbReference type="Proteomes" id="UP000001745">
    <property type="component" value="Unassembled WGS sequence"/>
</dbReference>
<evidence type="ECO:0000256" key="7">
    <source>
        <dbReference type="ARBA" id="ARBA00023033"/>
    </source>
</evidence>
<sequence length="369" mass="42383">MAVNFNSFVFAGLGLVCVGTIYCIALITHRLVFSPLAGFPGPKFAAATGWVEFYYDFFKRGAYIYEIEKMHKKYGPIVRINPEELSLHDPAFYDEIYCVASKRRTDNYSHIGKGIDFDGSHFLTTAHDHHRLRRKPLEPYFSRGGVMRLEPILHEAVQKLEKRFTEKKGKCAVVRLDHAFTAFTGDVIGTVCCEEREQFLDDPEFAPYWYKLLHTVIKSIPLFMGLPWLINIVSLLPESIVVWIDPRSKKFIDYKNMTNRHIEIAKDRKFHSIKIGSRPSLLTYLVNSELPSSELTVERLSKEAQVLLGAGTVSTARTLDFICYYVLANEDIHCKLRDELADIMTNYPAQIPSFVQLERLLSVYLRLGR</sequence>
<dbReference type="PANTHER" id="PTHR24305:SF157">
    <property type="entry name" value="N-ACETYLTRYPTOPHAN 6-HYDROXYLASE IVOC-RELATED"/>
    <property type="match status" value="1"/>
</dbReference>
<dbReference type="InterPro" id="IPR001128">
    <property type="entry name" value="Cyt_P450"/>
</dbReference>
<dbReference type="eggNOG" id="KOG0158">
    <property type="taxonomic scope" value="Eukaryota"/>
</dbReference>
<dbReference type="STRING" id="441959.B8LWU0"/>
<dbReference type="AlphaFoldDB" id="B8LWU0"/>
<keyword evidence="4" id="KW-0479">Metal-binding</keyword>
<evidence type="ECO:0000256" key="6">
    <source>
        <dbReference type="ARBA" id="ARBA00023004"/>
    </source>
</evidence>
<evidence type="ECO:0000313" key="9">
    <source>
        <dbReference type="Proteomes" id="UP000001745"/>
    </source>
</evidence>
<comment type="similarity">
    <text evidence="2">Belongs to the cytochrome P450 family.</text>
</comment>
<dbReference type="EMBL" id="EQ962652">
    <property type="protein sequence ID" value="EED24573.1"/>
    <property type="molecule type" value="Genomic_DNA"/>
</dbReference>
<dbReference type="VEuPathDB" id="FungiDB:TSTA_079290"/>
<keyword evidence="9" id="KW-1185">Reference proteome</keyword>
<accession>B8LWU0</accession>
<dbReference type="GeneID" id="8107603"/>
<proteinExistence type="inferred from homology"/>
<dbReference type="GO" id="GO:0016705">
    <property type="term" value="F:oxidoreductase activity, acting on paired donors, with incorporation or reduction of molecular oxygen"/>
    <property type="evidence" value="ECO:0007669"/>
    <property type="project" value="InterPro"/>
</dbReference>
<protein>
    <submittedName>
        <fullName evidence="8">Cytochrome P450, putative</fullName>
    </submittedName>
</protein>